<keyword evidence="4" id="KW-0560">Oxidoreductase</keyword>
<dbReference type="EC" id="1.-.-.-" evidence="4"/>
<dbReference type="InterPro" id="IPR036661">
    <property type="entry name" value="Luciferase-like_sf"/>
</dbReference>
<dbReference type="InterPro" id="IPR050766">
    <property type="entry name" value="Bact_Lucif_Oxidored"/>
</dbReference>
<dbReference type="EMBL" id="JBHUDY010000002">
    <property type="protein sequence ID" value="MFD1612870.1"/>
    <property type="molecule type" value="Genomic_DNA"/>
</dbReference>
<accession>A0ABW4I6F3</accession>
<name>A0ABW4I6F3_9SPHN</name>
<evidence type="ECO:0000259" key="3">
    <source>
        <dbReference type="Pfam" id="PF00296"/>
    </source>
</evidence>
<dbReference type="NCBIfam" id="TIGR03558">
    <property type="entry name" value="oxido_grp_1"/>
    <property type="match status" value="1"/>
</dbReference>
<proteinExistence type="predicted"/>
<gene>
    <name evidence="4" type="ORF">ACFSCW_13770</name>
</gene>
<dbReference type="PANTHER" id="PTHR30137:SF6">
    <property type="entry name" value="LUCIFERASE-LIKE MONOOXYGENASE"/>
    <property type="match status" value="1"/>
</dbReference>
<evidence type="ECO:0000313" key="5">
    <source>
        <dbReference type="Proteomes" id="UP001597115"/>
    </source>
</evidence>
<dbReference type="GO" id="GO:0016491">
    <property type="term" value="F:oxidoreductase activity"/>
    <property type="evidence" value="ECO:0007669"/>
    <property type="project" value="UniProtKB-KW"/>
</dbReference>
<keyword evidence="5" id="KW-1185">Reference proteome</keyword>
<dbReference type="SUPFAM" id="SSF51679">
    <property type="entry name" value="Bacterial luciferase-like"/>
    <property type="match status" value="1"/>
</dbReference>
<dbReference type="PANTHER" id="PTHR30137">
    <property type="entry name" value="LUCIFERASE-LIKE MONOOXYGENASE"/>
    <property type="match status" value="1"/>
</dbReference>
<evidence type="ECO:0000313" key="4">
    <source>
        <dbReference type="EMBL" id="MFD1612870.1"/>
    </source>
</evidence>
<protein>
    <submittedName>
        <fullName evidence="4">LLM class flavin-dependent oxidoreductase</fullName>
        <ecNumber evidence="4">1.-.-.-</ecNumber>
    </submittedName>
</protein>
<evidence type="ECO:0000256" key="1">
    <source>
        <dbReference type="ARBA" id="ARBA00007789"/>
    </source>
</evidence>
<dbReference type="Gene3D" id="3.20.20.30">
    <property type="entry name" value="Luciferase-like domain"/>
    <property type="match status" value="1"/>
</dbReference>
<dbReference type="RefSeq" id="WP_380890398.1">
    <property type="nucleotide sequence ID" value="NZ_JBHUDY010000002.1"/>
</dbReference>
<feature type="region of interest" description="Disordered" evidence="2">
    <location>
        <begin position="332"/>
        <end position="355"/>
    </location>
</feature>
<comment type="similarity">
    <text evidence="1">To bacterial alkanal monooxygenase alpha and beta chains.</text>
</comment>
<evidence type="ECO:0000256" key="2">
    <source>
        <dbReference type="SAM" id="MobiDB-lite"/>
    </source>
</evidence>
<dbReference type="Proteomes" id="UP001597115">
    <property type="component" value="Unassembled WGS sequence"/>
</dbReference>
<reference evidence="5" key="1">
    <citation type="journal article" date="2019" name="Int. J. Syst. Evol. Microbiol.">
        <title>The Global Catalogue of Microorganisms (GCM) 10K type strain sequencing project: providing services to taxonomists for standard genome sequencing and annotation.</title>
        <authorList>
            <consortium name="The Broad Institute Genomics Platform"/>
            <consortium name="The Broad Institute Genome Sequencing Center for Infectious Disease"/>
            <person name="Wu L."/>
            <person name="Ma J."/>
        </authorList>
    </citation>
    <scope>NUCLEOTIDE SEQUENCE [LARGE SCALE GENOMIC DNA]</scope>
    <source>
        <strain evidence="5">CGMCC 1.16275</strain>
    </source>
</reference>
<dbReference type="InterPro" id="IPR011251">
    <property type="entry name" value="Luciferase-like_dom"/>
</dbReference>
<organism evidence="4 5">
    <name type="scientific">Sphingomonas tabacisoli</name>
    <dbReference type="NCBI Taxonomy" id="2249466"/>
    <lineage>
        <taxon>Bacteria</taxon>
        <taxon>Pseudomonadati</taxon>
        <taxon>Pseudomonadota</taxon>
        <taxon>Alphaproteobacteria</taxon>
        <taxon>Sphingomonadales</taxon>
        <taxon>Sphingomonadaceae</taxon>
        <taxon>Sphingomonas</taxon>
    </lineage>
</organism>
<comment type="caution">
    <text evidence="4">The sequence shown here is derived from an EMBL/GenBank/DDBJ whole genome shotgun (WGS) entry which is preliminary data.</text>
</comment>
<feature type="domain" description="Luciferase-like" evidence="3">
    <location>
        <begin position="1"/>
        <end position="299"/>
    </location>
</feature>
<sequence length="355" mass="38124">MRLSVLDQSPIPAGGTAADAVRNTIDLAQAAERFGYHRYWMAEHHASPALAGVSPEALIGPVALATNRIRVGSGGVMLPHYSPFKVAETFRLLGAMGPGRIDLGLGRAPGSDQRTAYALQRDRSKRMMVSDFPEQVTELLGYLEGTLPEDHLFKPLEATMPSGGSGSPDVWMLGSSTDSAIWAGQMGLPYCIADFINSDALPLANLYRQHFTPSARCPEPHLMVAVWAIAAEDRAEAERLAGPARMMFAHLIRGSLIPVPAFDEAEAWLAANPLPPARRRTLLGTGAEVADEVREVAALYGAQEMMLVNILPEHAPRVRSYELVAEAMDLQPSPHWGEGGAAKPSPGEGQSRHAG</sequence>
<dbReference type="InterPro" id="IPR019949">
    <property type="entry name" value="CmoO-like"/>
</dbReference>
<dbReference type="Pfam" id="PF00296">
    <property type="entry name" value="Bac_luciferase"/>
    <property type="match status" value="1"/>
</dbReference>